<evidence type="ECO:0000256" key="1">
    <source>
        <dbReference type="SAM" id="MobiDB-lite"/>
    </source>
</evidence>
<keyword evidence="3" id="KW-1185">Reference proteome</keyword>
<gene>
    <name evidence="2" type="ORF">INT47_008708</name>
</gene>
<accession>A0A8H7V664</accession>
<dbReference type="EMBL" id="JAEPRD010000008">
    <property type="protein sequence ID" value="KAG2211611.1"/>
    <property type="molecule type" value="Genomic_DNA"/>
</dbReference>
<name>A0A8H7V664_9FUNG</name>
<dbReference type="AlphaFoldDB" id="A0A8H7V664"/>
<organism evidence="2 3">
    <name type="scientific">Mucor saturninus</name>
    <dbReference type="NCBI Taxonomy" id="64648"/>
    <lineage>
        <taxon>Eukaryota</taxon>
        <taxon>Fungi</taxon>
        <taxon>Fungi incertae sedis</taxon>
        <taxon>Mucoromycota</taxon>
        <taxon>Mucoromycotina</taxon>
        <taxon>Mucoromycetes</taxon>
        <taxon>Mucorales</taxon>
        <taxon>Mucorineae</taxon>
        <taxon>Mucoraceae</taxon>
        <taxon>Mucor</taxon>
    </lineage>
</organism>
<evidence type="ECO:0008006" key="4">
    <source>
        <dbReference type="Google" id="ProtNLM"/>
    </source>
</evidence>
<feature type="compositionally biased region" description="Basic residues" evidence="1">
    <location>
        <begin position="41"/>
        <end position="59"/>
    </location>
</feature>
<comment type="caution">
    <text evidence="2">The sequence shown here is derived from an EMBL/GenBank/DDBJ whole genome shotgun (WGS) entry which is preliminary data.</text>
</comment>
<dbReference type="NCBIfam" id="TIGR02453">
    <property type="entry name" value="TIGR02453 family protein"/>
    <property type="match status" value="1"/>
</dbReference>
<dbReference type="OrthoDB" id="2537769at2759"/>
<evidence type="ECO:0000313" key="3">
    <source>
        <dbReference type="Proteomes" id="UP000603453"/>
    </source>
</evidence>
<dbReference type="Pfam" id="PF09365">
    <property type="entry name" value="DUF2461"/>
    <property type="match status" value="1"/>
</dbReference>
<dbReference type="Proteomes" id="UP000603453">
    <property type="component" value="Unassembled WGS sequence"/>
</dbReference>
<feature type="compositionally biased region" description="Basic and acidic residues" evidence="1">
    <location>
        <begin position="94"/>
        <end position="119"/>
    </location>
</feature>
<proteinExistence type="predicted"/>
<dbReference type="InterPro" id="IPR012808">
    <property type="entry name" value="CHP02453"/>
</dbReference>
<dbReference type="PANTHER" id="PTHR36452">
    <property type="entry name" value="CHROMOSOME 12, WHOLE GENOME SHOTGUN SEQUENCE"/>
    <property type="match status" value="1"/>
</dbReference>
<feature type="compositionally biased region" description="Basic and acidic residues" evidence="1">
    <location>
        <begin position="73"/>
        <end position="82"/>
    </location>
</feature>
<reference evidence="2" key="1">
    <citation type="submission" date="2020-12" db="EMBL/GenBank/DDBJ databases">
        <title>Metabolic potential, ecology and presence of endohyphal bacteria is reflected in genomic diversity of Mucoromycotina.</title>
        <authorList>
            <person name="Muszewska A."/>
            <person name="Okrasinska A."/>
            <person name="Steczkiewicz K."/>
            <person name="Drgas O."/>
            <person name="Orlowska M."/>
            <person name="Perlinska-Lenart U."/>
            <person name="Aleksandrzak-Piekarczyk T."/>
            <person name="Szatraj K."/>
            <person name="Zielenkiewicz U."/>
            <person name="Pilsyk S."/>
            <person name="Malc E."/>
            <person name="Mieczkowski P."/>
            <person name="Kruszewska J.S."/>
            <person name="Biernat P."/>
            <person name="Pawlowska J."/>
        </authorList>
    </citation>
    <scope>NUCLEOTIDE SEQUENCE</scope>
    <source>
        <strain evidence="2">WA0000017839</strain>
    </source>
</reference>
<evidence type="ECO:0000313" key="2">
    <source>
        <dbReference type="EMBL" id="KAG2211611.1"/>
    </source>
</evidence>
<dbReference type="PANTHER" id="PTHR36452:SF1">
    <property type="entry name" value="DUF2461 DOMAIN-CONTAINING PROTEIN"/>
    <property type="match status" value="1"/>
</dbReference>
<sequence>MVATRKRKPVSYNDSDTDFESDQGMRSKPTASTKETPSKKTPPKKAPAKKTPAKKKKRTAREPLPESDDDDFEKVSKDKSNDKAPAVKRGKKVKREETPESKEKTPESKETTPESRETTPESEEDEVYGASATVKSSLVIPHPKGNPFPDAISPSTLEFMAGLAVNNDRDYMRLHTKEWIDVKKDFIDFCGLIMTELNQADPSVLVEDAKNAMYRQHRDLRFSNDKRPYKTYLSGSFSAEGRKFERAGYFISLEPGNKSMVAAGVWQPDKYKLQRMRDNIIRHGDLLREALSTDAIIEEFNGESGVDILEKSDMLKVAPKGIERDHPEIELLRYRSFAVRKNFTDEEVVSAGFLDKVMDTYEALIPFIALINSWL</sequence>
<feature type="region of interest" description="Disordered" evidence="1">
    <location>
        <begin position="1"/>
        <end position="129"/>
    </location>
</feature>
<protein>
    <recommendedName>
        <fullName evidence="4">DUF2461 domain-containing protein</fullName>
    </recommendedName>
</protein>